<dbReference type="InterPro" id="IPR036388">
    <property type="entry name" value="WH-like_DNA-bd_sf"/>
</dbReference>
<dbReference type="Gene3D" id="3.40.630.30">
    <property type="match status" value="1"/>
</dbReference>
<dbReference type="InterPro" id="IPR036390">
    <property type="entry name" value="WH_DNA-bd_sf"/>
</dbReference>
<dbReference type="InterPro" id="IPR050769">
    <property type="entry name" value="NAT_camello-type"/>
</dbReference>
<dbReference type="HOGENOM" id="CLU_065219_2_0_7"/>
<evidence type="ECO:0000313" key="4">
    <source>
        <dbReference type="Proteomes" id="UP000002710"/>
    </source>
</evidence>
<dbReference type="InterPro" id="IPR000835">
    <property type="entry name" value="HTH_MarR-typ"/>
</dbReference>
<gene>
    <name evidence="3" type="ordered locus">Dde_3472</name>
</gene>
<dbReference type="KEGG" id="dde:Dde_3472"/>
<dbReference type="GO" id="GO:0008080">
    <property type="term" value="F:N-acetyltransferase activity"/>
    <property type="evidence" value="ECO:0007669"/>
    <property type="project" value="InterPro"/>
</dbReference>
<dbReference type="Proteomes" id="UP000002710">
    <property type="component" value="Chromosome"/>
</dbReference>
<dbReference type="SUPFAM" id="SSF55729">
    <property type="entry name" value="Acyl-CoA N-acyltransferases (Nat)"/>
    <property type="match status" value="1"/>
</dbReference>
<keyword evidence="4" id="KW-1185">Reference proteome</keyword>
<dbReference type="Pfam" id="PF12802">
    <property type="entry name" value="MarR_2"/>
    <property type="match status" value="1"/>
</dbReference>
<name>Q30VN1_OLEA2</name>
<sequence length="326" mass="34883">MEKVTSCFIRKISRDLARELRLVGSYADQKGLTVAEAYVLIELGEHGTLSVQQVAQLLLIDAADASRAVQSLILQKLAVLVPEGPPDRAKGVALTEAGHRRLAEVHGEMDSLVRAGLDQLTPGEQKAVADGLMTYARGLRYSRLQEGFVIRPVRPADNAAVAEIIRSVSQEHGLTAEAGYAVGDAAVDAVSQAYAADGACYWVVEHQGRVLGGGGVAPLAGCDGSICELQKMYLLAECRGRGLGRRLVLTALEFARSHGYRACYLETTGILQQAARLYESLGFERCTAQGDTGHSVCELRYIMHFTTQASSARGEHPPQPCCGCGA</sequence>
<dbReference type="InterPro" id="IPR016181">
    <property type="entry name" value="Acyl_CoA_acyltransferase"/>
</dbReference>
<feature type="domain" description="N-acetyltransferase" evidence="2">
    <location>
        <begin position="148"/>
        <end position="308"/>
    </location>
</feature>
<dbReference type="Pfam" id="PF00583">
    <property type="entry name" value="Acetyltransf_1"/>
    <property type="match status" value="1"/>
</dbReference>
<dbReference type="PROSITE" id="PS51186">
    <property type="entry name" value="GNAT"/>
    <property type="match status" value="1"/>
</dbReference>
<dbReference type="SUPFAM" id="SSF46785">
    <property type="entry name" value="Winged helix' DNA-binding domain"/>
    <property type="match status" value="1"/>
</dbReference>
<dbReference type="eggNOG" id="COG1846">
    <property type="taxonomic scope" value="Bacteria"/>
</dbReference>
<reference evidence="3 4" key="1">
    <citation type="journal article" date="2011" name="J. Bacteriol.">
        <title>Complete genome sequence and updated annotation of Desulfovibrio alaskensis G20.</title>
        <authorList>
            <person name="Hauser L.J."/>
            <person name="Land M.L."/>
            <person name="Brown S.D."/>
            <person name="Larimer F."/>
            <person name="Keller K.L."/>
            <person name="Rapp-Giles B.J."/>
            <person name="Price M.N."/>
            <person name="Lin M."/>
            <person name="Bruce D.C."/>
            <person name="Detter J.C."/>
            <person name="Tapia R."/>
            <person name="Han C.S."/>
            <person name="Goodwin L.A."/>
            <person name="Cheng J.F."/>
            <person name="Pitluck S."/>
            <person name="Copeland A."/>
            <person name="Lucas S."/>
            <person name="Nolan M."/>
            <person name="Lapidus A.L."/>
            <person name="Palumbo A.V."/>
            <person name="Wall J.D."/>
        </authorList>
    </citation>
    <scope>NUCLEOTIDE SEQUENCE [LARGE SCALE GENOMIC DNA]</scope>
    <source>
        <strain evidence="4">ATCC BAA 1058 / DSM 17464 / G20</strain>
    </source>
</reference>
<dbReference type="InterPro" id="IPR000182">
    <property type="entry name" value="GNAT_dom"/>
</dbReference>
<dbReference type="STRING" id="207559.Dde_3472"/>
<dbReference type="PANTHER" id="PTHR13947:SF37">
    <property type="entry name" value="LD18367P"/>
    <property type="match status" value="1"/>
</dbReference>
<evidence type="ECO:0000256" key="1">
    <source>
        <dbReference type="ARBA" id="ARBA00022679"/>
    </source>
</evidence>
<organism evidence="3 4">
    <name type="scientific">Oleidesulfovibrio alaskensis (strain ATCC BAA-1058 / DSM 17464 / G20)</name>
    <name type="common">Desulfovibrio alaskensis</name>
    <dbReference type="NCBI Taxonomy" id="207559"/>
    <lineage>
        <taxon>Bacteria</taxon>
        <taxon>Pseudomonadati</taxon>
        <taxon>Thermodesulfobacteriota</taxon>
        <taxon>Desulfovibrionia</taxon>
        <taxon>Desulfovibrionales</taxon>
        <taxon>Desulfovibrionaceae</taxon>
        <taxon>Oleidesulfovibrio</taxon>
    </lineage>
</organism>
<dbReference type="PANTHER" id="PTHR13947">
    <property type="entry name" value="GNAT FAMILY N-ACETYLTRANSFERASE"/>
    <property type="match status" value="1"/>
</dbReference>
<proteinExistence type="predicted"/>
<protein>
    <submittedName>
        <fullName evidence="3">GCN5-related N-acetyltransferase</fullName>
    </submittedName>
</protein>
<dbReference type="AlphaFoldDB" id="Q30VN1"/>
<dbReference type="EMBL" id="CP000112">
    <property type="protein sequence ID" value="ABB40265.1"/>
    <property type="molecule type" value="Genomic_DNA"/>
</dbReference>
<dbReference type="Gene3D" id="1.10.10.10">
    <property type="entry name" value="Winged helix-like DNA-binding domain superfamily/Winged helix DNA-binding domain"/>
    <property type="match status" value="1"/>
</dbReference>
<evidence type="ECO:0000313" key="3">
    <source>
        <dbReference type="EMBL" id="ABB40265.1"/>
    </source>
</evidence>
<dbReference type="GO" id="GO:0003700">
    <property type="term" value="F:DNA-binding transcription factor activity"/>
    <property type="evidence" value="ECO:0007669"/>
    <property type="project" value="InterPro"/>
</dbReference>
<evidence type="ECO:0000259" key="2">
    <source>
        <dbReference type="PROSITE" id="PS51186"/>
    </source>
</evidence>
<accession>Q30VN1</accession>
<dbReference type="RefSeq" id="WP_011369170.1">
    <property type="nucleotide sequence ID" value="NC_007519.1"/>
</dbReference>
<dbReference type="CDD" id="cd04301">
    <property type="entry name" value="NAT_SF"/>
    <property type="match status" value="1"/>
</dbReference>
<keyword evidence="1 3" id="KW-0808">Transferase</keyword>